<dbReference type="EMBL" id="KI913195">
    <property type="protein sequence ID" value="ETV67607.1"/>
    <property type="molecule type" value="Genomic_DNA"/>
</dbReference>
<evidence type="ECO:0000313" key="3">
    <source>
        <dbReference type="EMBL" id="ETV67607.1"/>
    </source>
</evidence>
<dbReference type="RefSeq" id="XP_009842865.1">
    <property type="nucleotide sequence ID" value="XM_009844563.1"/>
</dbReference>
<feature type="domain" description="WW" evidence="2">
    <location>
        <begin position="521"/>
        <end position="552"/>
    </location>
</feature>
<dbReference type="VEuPathDB" id="FungiDB:H257_16206"/>
<proteinExistence type="predicted"/>
<dbReference type="OrthoDB" id="2020426at2759"/>
<feature type="compositionally biased region" description="Pro residues" evidence="1">
    <location>
        <begin position="342"/>
        <end position="351"/>
    </location>
</feature>
<dbReference type="PANTHER" id="PTHR37028:SF4">
    <property type="entry name" value="ALMS MOTIF DOMAIN-CONTAINING PROTEIN"/>
    <property type="match status" value="1"/>
</dbReference>
<sequence length="552" mass="63024">MGKGTGDSVDNTLLPSKQQLLQKQFTDTYQEIQALKQVLKGYLHKEDNNTASSADVSSSEAVACNPCPHEKSAGQFKFKPSKTSERILAQSQQGKVPFLERVKLQAHKHEQTAKSLKEQVLAVEDVQMTFTPSINPKSKRMERRIDHLWSWERDKQVKVEARRIAAVQDELAQVTPVPVCSAKSNQMLQRCSSYTKHSAARPIKVEDRLQRYGATISAKKKARRREPPCPFQPTLSCHSARLQRDGDVHTRLFNLAAKEPPPQPSITAMPHRRPPPTTPLDAHTAQLCTRLHEEATVNQEKLKHIRAAEARDLDMLRNTPKISATSLKLARQHHTSGRKAPTSPPPPPPKQPVRTMPLKEAEQVYLKQVQWKVQKEAKATQEREAQQQHQIAQCTFSNPYRTEDEEQCPVKPQPNDTYFRKAMDWERRRQQLVAEKQQRLLLDALKECTFHPHTNPSPQDQQREAKRSTLESMLSMFRHEQDENCLRTPPKQVTDEPTCTQTLGGVPSRNSLRISAGDDARILPPPWEEYVTEDGFLYYVNTLTRASQWDFP</sequence>
<feature type="region of interest" description="Disordered" evidence="1">
    <location>
        <begin position="323"/>
        <end position="354"/>
    </location>
</feature>
<dbReference type="AlphaFoldDB" id="W4FJD6"/>
<evidence type="ECO:0000256" key="1">
    <source>
        <dbReference type="SAM" id="MobiDB-lite"/>
    </source>
</evidence>
<accession>W4FJD6</accession>
<dbReference type="CDD" id="cd00201">
    <property type="entry name" value="WW"/>
    <property type="match status" value="1"/>
</dbReference>
<dbReference type="Gene3D" id="2.20.70.10">
    <property type="match status" value="1"/>
</dbReference>
<dbReference type="PROSITE" id="PS50020">
    <property type="entry name" value="WW_DOMAIN_2"/>
    <property type="match status" value="1"/>
</dbReference>
<protein>
    <recommendedName>
        <fullName evidence="2">WW domain-containing protein</fullName>
    </recommendedName>
</protein>
<name>W4FJD6_APHAT</name>
<dbReference type="PANTHER" id="PTHR37028">
    <property type="entry name" value="UNNAMED PRODUCT-RELATED"/>
    <property type="match status" value="1"/>
</dbReference>
<dbReference type="Pfam" id="PF00397">
    <property type="entry name" value="WW"/>
    <property type="match status" value="1"/>
</dbReference>
<dbReference type="GeneID" id="20818202"/>
<reference evidence="3" key="1">
    <citation type="submission" date="2013-12" db="EMBL/GenBank/DDBJ databases">
        <title>The Genome Sequence of Aphanomyces astaci APO3.</title>
        <authorList>
            <consortium name="The Broad Institute Genomics Platform"/>
            <person name="Russ C."/>
            <person name="Tyler B."/>
            <person name="van West P."/>
            <person name="Dieguez-Uribeondo J."/>
            <person name="Young S.K."/>
            <person name="Zeng Q."/>
            <person name="Gargeya S."/>
            <person name="Fitzgerald M."/>
            <person name="Abouelleil A."/>
            <person name="Alvarado L."/>
            <person name="Chapman S.B."/>
            <person name="Gainer-Dewar J."/>
            <person name="Goldberg J."/>
            <person name="Griggs A."/>
            <person name="Gujja S."/>
            <person name="Hansen M."/>
            <person name="Howarth C."/>
            <person name="Imamovic A."/>
            <person name="Ireland A."/>
            <person name="Larimer J."/>
            <person name="McCowan C."/>
            <person name="Murphy C."/>
            <person name="Pearson M."/>
            <person name="Poon T.W."/>
            <person name="Priest M."/>
            <person name="Roberts A."/>
            <person name="Saif S."/>
            <person name="Shea T."/>
            <person name="Sykes S."/>
            <person name="Wortman J."/>
            <person name="Nusbaum C."/>
            <person name="Birren B."/>
        </authorList>
    </citation>
    <scope>NUCLEOTIDE SEQUENCE [LARGE SCALE GENOMIC DNA]</scope>
    <source>
        <strain evidence="3">APO3</strain>
    </source>
</reference>
<dbReference type="PROSITE" id="PS01159">
    <property type="entry name" value="WW_DOMAIN_1"/>
    <property type="match status" value="1"/>
</dbReference>
<dbReference type="SMART" id="SM00456">
    <property type="entry name" value="WW"/>
    <property type="match status" value="1"/>
</dbReference>
<organism evidence="3">
    <name type="scientific">Aphanomyces astaci</name>
    <name type="common">Crayfish plague agent</name>
    <dbReference type="NCBI Taxonomy" id="112090"/>
    <lineage>
        <taxon>Eukaryota</taxon>
        <taxon>Sar</taxon>
        <taxon>Stramenopiles</taxon>
        <taxon>Oomycota</taxon>
        <taxon>Saprolegniomycetes</taxon>
        <taxon>Saprolegniales</taxon>
        <taxon>Verrucalvaceae</taxon>
        <taxon>Aphanomyces</taxon>
    </lineage>
</organism>
<evidence type="ECO:0000259" key="2">
    <source>
        <dbReference type="PROSITE" id="PS50020"/>
    </source>
</evidence>
<gene>
    <name evidence="3" type="ORF">H257_16206</name>
</gene>
<dbReference type="InterPro" id="IPR036020">
    <property type="entry name" value="WW_dom_sf"/>
</dbReference>
<dbReference type="SUPFAM" id="SSF51045">
    <property type="entry name" value="WW domain"/>
    <property type="match status" value="1"/>
</dbReference>
<feature type="region of interest" description="Disordered" evidence="1">
    <location>
        <begin position="258"/>
        <end position="278"/>
    </location>
</feature>
<dbReference type="InterPro" id="IPR001202">
    <property type="entry name" value="WW_dom"/>
</dbReference>